<dbReference type="RefSeq" id="WP_268898365.1">
    <property type="nucleotide sequence ID" value="NZ_JACGWZ010000002.1"/>
</dbReference>
<evidence type="ECO:0000313" key="2">
    <source>
        <dbReference type="Proteomes" id="UP000569329"/>
    </source>
</evidence>
<evidence type="ECO:0008006" key="3">
    <source>
        <dbReference type="Google" id="ProtNLM"/>
    </source>
</evidence>
<comment type="caution">
    <text evidence="1">The sequence shown here is derived from an EMBL/GenBank/DDBJ whole genome shotgun (WGS) entry which is preliminary data.</text>
</comment>
<dbReference type="AlphaFoldDB" id="A0A839DVT9"/>
<organism evidence="1 2">
    <name type="scientific">Halosaccharopolyspora lacisalsi</name>
    <dbReference type="NCBI Taxonomy" id="1000566"/>
    <lineage>
        <taxon>Bacteria</taxon>
        <taxon>Bacillati</taxon>
        <taxon>Actinomycetota</taxon>
        <taxon>Actinomycetes</taxon>
        <taxon>Pseudonocardiales</taxon>
        <taxon>Pseudonocardiaceae</taxon>
        <taxon>Halosaccharopolyspora</taxon>
    </lineage>
</organism>
<accession>A0A839DVT9</accession>
<dbReference type="EMBL" id="JACGWZ010000002">
    <property type="protein sequence ID" value="MBA8825020.1"/>
    <property type="molecule type" value="Genomic_DNA"/>
</dbReference>
<gene>
    <name evidence="1" type="ORF">FHX42_002367</name>
</gene>
<protein>
    <recommendedName>
        <fullName evidence="3">Transposase</fullName>
    </recommendedName>
</protein>
<evidence type="ECO:0000313" key="1">
    <source>
        <dbReference type="EMBL" id="MBA8825020.1"/>
    </source>
</evidence>
<keyword evidence="2" id="KW-1185">Reference proteome</keyword>
<sequence>MYGLLSGEKFPTGTALQRTLITDAKHTDERGWLAECSNTVLQ</sequence>
<proteinExistence type="predicted"/>
<reference evidence="1 2" key="1">
    <citation type="submission" date="2020-07" db="EMBL/GenBank/DDBJ databases">
        <title>Sequencing the genomes of 1000 actinobacteria strains.</title>
        <authorList>
            <person name="Klenk H.-P."/>
        </authorList>
    </citation>
    <scope>NUCLEOTIDE SEQUENCE [LARGE SCALE GENOMIC DNA]</scope>
    <source>
        <strain evidence="1 2">DSM 45975</strain>
    </source>
</reference>
<dbReference type="Proteomes" id="UP000569329">
    <property type="component" value="Unassembled WGS sequence"/>
</dbReference>
<name>A0A839DVT9_9PSEU</name>